<dbReference type="Proteomes" id="UP000000644">
    <property type="component" value="Plasmid pPNAP01"/>
</dbReference>
<dbReference type="EMBL" id="CP000530">
    <property type="protein sequence ID" value="ABM39695.1"/>
    <property type="molecule type" value="Genomic_DNA"/>
</dbReference>
<keyword evidence="2" id="KW-1185">Reference proteome</keyword>
<dbReference type="OrthoDB" id="9134112at2"/>
<proteinExistence type="predicted"/>
<keyword evidence="1" id="KW-0614">Plasmid</keyword>
<gene>
    <name evidence="1" type="ordered locus">Pnap_4417</name>
</gene>
<protein>
    <submittedName>
        <fullName evidence="1">Uncharacterized protein</fullName>
    </submittedName>
</protein>
<geneLocation type="plasmid" evidence="1 2">
    <name>pPNAP01</name>
</geneLocation>
<dbReference type="AlphaFoldDB" id="A1VVL7"/>
<sequence>MTALTAAARNDKVLAVLAQADAPTRTRAQEPGASQITFDAKLAQPCPGCGAPAKIDHAASHWKVLCSKNQRALRGCSKAGHTMHSRKEAVRVWNELK</sequence>
<accession>A1VVL7</accession>
<evidence type="ECO:0000313" key="2">
    <source>
        <dbReference type="Proteomes" id="UP000000644"/>
    </source>
</evidence>
<reference evidence="2" key="1">
    <citation type="journal article" date="2009" name="Environ. Microbiol.">
        <title>The genome of Polaromonas naphthalenivorans strain CJ2, isolated from coal tar-contaminated sediment, reveals physiological and metabolic versatility and evolution through extensive horizontal gene transfer.</title>
        <authorList>
            <person name="Yagi J.M."/>
            <person name="Sims D."/>
            <person name="Brettin T."/>
            <person name="Bruce D."/>
            <person name="Madsen E.L."/>
        </authorList>
    </citation>
    <scope>NUCLEOTIDE SEQUENCE [LARGE SCALE GENOMIC DNA]</scope>
    <source>
        <strain evidence="2">CJ2</strain>
        <plasmid evidence="2">Plasmid pPNAP01</plasmid>
    </source>
</reference>
<evidence type="ECO:0000313" key="1">
    <source>
        <dbReference type="EMBL" id="ABM39695.1"/>
    </source>
</evidence>
<dbReference type="HOGENOM" id="CLU_2344262_0_0_4"/>
<name>A1VVL7_POLNA</name>
<dbReference type="RefSeq" id="WP_011798066.1">
    <property type="nucleotide sequence ID" value="NC_008757.1"/>
</dbReference>
<dbReference type="KEGG" id="pna:Pnap_4417"/>
<organism evidence="1 2">
    <name type="scientific">Polaromonas naphthalenivorans (strain CJ2)</name>
    <dbReference type="NCBI Taxonomy" id="365044"/>
    <lineage>
        <taxon>Bacteria</taxon>
        <taxon>Pseudomonadati</taxon>
        <taxon>Pseudomonadota</taxon>
        <taxon>Betaproteobacteria</taxon>
        <taxon>Burkholderiales</taxon>
        <taxon>Comamonadaceae</taxon>
        <taxon>Polaromonas</taxon>
    </lineage>
</organism>